<sequence length="127" mass="13889">MSSSTLQDWIASALADRQSFVELSKPGGDKAKRTVLLDVSLLLLLVLSIGIVPLSARLFATRPVVVSRETPMLFTTKFSNLAINLFMDGIPVLDTVAATRIYQGSPIPWTNKEYTFRSFSPADPLSS</sequence>
<evidence type="ECO:0000313" key="2">
    <source>
        <dbReference type="Proteomes" id="UP001172680"/>
    </source>
</evidence>
<dbReference type="Proteomes" id="UP001172680">
    <property type="component" value="Unassembled WGS sequence"/>
</dbReference>
<comment type="caution">
    <text evidence="1">The sequence shown here is derived from an EMBL/GenBank/DDBJ whole genome shotgun (WGS) entry which is preliminary data.</text>
</comment>
<keyword evidence="2" id="KW-1185">Reference proteome</keyword>
<protein>
    <submittedName>
        <fullName evidence="1">Uncharacterized protein</fullName>
    </submittedName>
</protein>
<name>A0ACC2Z8L9_9PEZI</name>
<reference evidence="1" key="1">
    <citation type="submission" date="2022-10" db="EMBL/GenBank/DDBJ databases">
        <title>Culturing micro-colonial fungi from biological soil crusts in the Mojave desert and describing Neophaeococcomyces mojavensis, and introducing the new genera and species Taxawa tesnikishii.</title>
        <authorList>
            <person name="Kurbessoian T."/>
            <person name="Stajich J.E."/>
        </authorList>
    </citation>
    <scope>NUCLEOTIDE SEQUENCE</scope>
    <source>
        <strain evidence="1">JES_115</strain>
    </source>
</reference>
<accession>A0ACC2Z8L9</accession>
<dbReference type="EMBL" id="JAPDRP010000011">
    <property type="protein sequence ID" value="KAJ9643642.1"/>
    <property type="molecule type" value="Genomic_DNA"/>
</dbReference>
<organism evidence="1 2">
    <name type="scientific">Coniosporium tulheliwenetii</name>
    <dbReference type="NCBI Taxonomy" id="3383036"/>
    <lineage>
        <taxon>Eukaryota</taxon>
        <taxon>Fungi</taxon>
        <taxon>Dikarya</taxon>
        <taxon>Ascomycota</taxon>
        <taxon>Pezizomycotina</taxon>
        <taxon>Dothideomycetes</taxon>
        <taxon>Dothideomycetes incertae sedis</taxon>
        <taxon>Coniosporium</taxon>
    </lineage>
</organism>
<gene>
    <name evidence="1" type="ORF">H2199_004321</name>
</gene>
<proteinExistence type="predicted"/>
<evidence type="ECO:0000313" key="1">
    <source>
        <dbReference type="EMBL" id="KAJ9643642.1"/>
    </source>
</evidence>